<evidence type="ECO:0000256" key="3">
    <source>
        <dbReference type="ARBA" id="ARBA00013368"/>
    </source>
</evidence>
<evidence type="ECO:0000259" key="5">
    <source>
        <dbReference type="Pfam" id="PF13476"/>
    </source>
</evidence>
<evidence type="ECO:0000313" key="7">
    <source>
        <dbReference type="Proteomes" id="UP000031014"/>
    </source>
</evidence>
<evidence type="ECO:0000313" key="6">
    <source>
        <dbReference type="EMBL" id="GAM14456.1"/>
    </source>
</evidence>
<accession>A0A0A8X8K5</accession>
<dbReference type="RefSeq" id="WP_041966211.1">
    <property type="nucleotide sequence ID" value="NZ_BASE01000058.1"/>
</dbReference>
<dbReference type="EMBL" id="BASE01000058">
    <property type="protein sequence ID" value="GAM14456.1"/>
    <property type="molecule type" value="Genomic_DNA"/>
</dbReference>
<keyword evidence="6" id="KW-0269">Exonuclease</keyword>
<keyword evidence="4" id="KW-0175">Coiled coil</keyword>
<comment type="subunit">
    <text evidence="2">Heterodimer of SbcC and SbcD.</text>
</comment>
<keyword evidence="6" id="KW-0378">Hydrolase</keyword>
<feature type="coiled-coil region" evidence="4">
    <location>
        <begin position="401"/>
        <end position="507"/>
    </location>
</feature>
<organism evidence="6 7">
    <name type="scientific">Mesobacillus selenatarsenatis (strain DSM 18680 / JCM 14380 / FERM P-15431 / SF-1)</name>
    <dbReference type="NCBI Taxonomy" id="1321606"/>
    <lineage>
        <taxon>Bacteria</taxon>
        <taxon>Bacillati</taxon>
        <taxon>Bacillota</taxon>
        <taxon>Bacilli</taxon>
        <taxon>Bacillales</taxon>
        <taxon>Bacillaceae</taxon>
        <taxon>Mesobacillus</taxon>
    </lineage>
</organism>
<dbReference type="OrthoDB" id="9795626at2"/>
<dbReference type="Pfam" id="PF13558">
    <property type="entry name" value="SbcC_Walker_B"/>
    <property type="match status" value="1"/>
</dbReference>
<comment type="caution">
    <text evidence="6">The sequence shown here is derived from an EMBL/GenBank/DDBJ whole genome shotgun (WGS) entry which is preliminary data.</text>
</comment>
<name>A0A0A8X8K5_MESS1</name>
<reference evidence="6 7" key="1">
    <citation type="submission" date="2013-06" db="EMBL/GenBank/DDBJ databases">
        <title>Whole genome shotgun sequence of Bacillus selenatarsenatis SF-1.</title>
        <authorList>
            <person name="Kuroda M."/>
            <person name="Sei K."/>
            <person name="Yamashita M."/>
            <person name="Ike M."/>
        </authorList>
    </citation>
    <scope>NUCLEOTIDE SEQUENCE [LARGE SCALE GENOMIC DNA]</scope>
    <source>
        <strain evidence="6 7">SF-1</strain>
    </source>
</reference>
<dbReference type="PANTHER" id="PTHR32114">
    <property type="entry name" value="ABC TRANSPORTER ABCH.3"/>
    <property type="match status" value="1"/>
</dbReference>
<dbReference type="AlphaFoldDB" id="A0A0A8X8K5"/>
<dbReference type="PANTHER" id="PTHR32114:SF2">
    <property type="entry name" value="ABC TRANSPORTER ABCH.3"/>
    <property type="match status" value="1"/>
</dbReference>
<feature type="domain" description="Rad50/SbcC-type AAA" evidence="5">
    <location>
        <begin position="5"/>
        <end position="286"/>
    </location>
</feature>
<dbReference type="InterPro" id="IPR027417">
    <property type="entry name" value="P-loop_NTPase"/>
</dbReference>
<dbReference type="Proteomes" id="UP000031014">
    <property type="component" value="Unassembled WGS sequence"/>
</dbReference>
<dbReference type="InterPro" id="IPR038729">
    <property type="entry name" value="Rad50/SbcC_AAA"/>
</dbReference>
<keyword evidence="6" id="KW-0540">Nuclease</keyword>
<sequence length="1045" mass="118938">MKPLKLTMQAFGPYAGAETIDFRQLENRTMFVISGKTGSGKTTIFDGISYAIYGKASGEDRNGSDLRSQFADDELLTEVTLEFSLRQKTYQITRSPQQERKKKSGEGTTTVGAKAELFLIDENGELQLLASNVREVDEKIKEIMIIDSNQFRQILMIPQGEFRKLLTSDSKEKEVILQRLFHTEIYKRVEEKLREEATVLKKSVEDQVDKRNSALRSIKAVENEELKGYVEAGSTNDVLILPLLKVEIGAMETKLEKLNKDREKLQLDRDKMQQRLFEAEATLKQIQTLETLKITKEKLEAQKDLFEEKEKQTLLAKKAALLNAQEQLCHRLKADLDSITNQVSVITKRIEQLTARLTAAEKEHQKQIDREPERKAAAEQVNSLENMNEDVHAFASIAAQFAELKQALESSVQNRENNEAKLKSTEERLKVLLTEKEDAEKAQITYLENDRKLEKLLLELDKLKRLGNHNQKVKQVRSSFETRKGQFNQAVSRLNDAKAAVEALEQKWLHSQAAVLAASLHEGGACPVCGSEDHPEPAKATEGFIPTEEDLKAAREQITGVEKEKSAAEKSYIETDTTLRSMIETGEEMMAEVVKFRPDLDVGQLADAVLLTESDIEKLQNEQKQYSVKIKALDKIKSEIKRFEDDREKLNKQLKAIDGSYQSLMIQYTEKKTTLERITGKIPEQLRSLQVFESKLKSARLLQKQLDEELEQARKNYQEAKELLGTEKARSEEAEKRLKEIDSQLTAERETFKNNMTSQGFENYQAYHQAKISEQAIQQLDADILNYREEVRSVTDRFAELSDMLKDVRKPDMETLQSEFAQLNKIIKETDEAYQDLNLKKRDNQSILEQVDSLNEQMKLLEEKYKLVGHLFEISKGQNTYRITFERFVLAAFLDDILAEANVRLNKMTSGRYRLLRKTDRSKGNVQSGLELLVLDAYTGQERHVKTLSGGESFKAALSLALGLADVVQNYAGGVSLETMFIDEGFGTLDPESLDQAIEALIDIQSSGRLVGIISHVPELKERIDARLEVISTQTGSKTEFHLMN</sequence>
<evidence type="ECO:0000256" key="1">
    <source>
        <dbReference type="ARBA" id="ARBA00006930"/>
    </source>
</evidence>
<dbReference type="STRING" id="1321606.SAMD00020551_2607"/>
<dbReference type="GO" id="GO:0004527">
    <property type="term" value="F:exonuclease activity"/>
    <property type="evidence" value="ECO:0007669"/>
    <property type="project" value="UniProtKB-KW"/>
</dbReference>
<keyword evidence="7" id="KW-1185">Reference proteome</keyword>
<gene>
    <name evidence="6" type="ORF">SAMD00020551_2607</name>
</gene>
<evidence type="ECO:0000256" key="4">
    <source>
        <dbReference type="SAM" id="Coils"/>
    </source>
</evidence>
<dbReference type="SUPFAM" id="SSF52540">
    <property type="entry name" value="P-loop containing nucleoside triphosphate hydrolases"/>
    <property type="match status" value="1"/>
</dbReference>
<proteinExistence type="inferred from homology"/>
<protein>
    <recommendedName>
        <fullName evidence="3">Nuclease SbcCD subunit C</fullName>
    </recommendedName>
</protein>
<evidence type="ECO:0000256" key="2">
    <source>
        <dbReference type="ARBA" id="ARBA00011322"/>
    </source>
</evidence>
<dbReference type="Pfam" id="PF13476">
    <property type="entry name" value="AAA_23"/>
    <property type="match status" value="1"/>
</dbReference>
<dbReference type="Gene3D" id="3.40.50.300">
    <property type="entry name" value="P-loop containing nucleotide triphosphate hydrolases"/>
    <property type="match status" value="2"/>
</dbReference>
<feature type="coiled-coil region" evidence="4">
    <location>
        <begin position="248"/>
        <end position="370"/>
    </location>
</feature>
<dbReference type="GO" id="GO:0006302">
    <property type="term" value="P:double-strand break repair"/>
    <property type="evidence" value="ECO:0007669"/>
    <property type="project" value="InterPro"/>
</dbReference>
<comment type="similarity">
    <text evidence="1">Belongs to the SMC family. SbcC subfamily.</text>
</comment>
<feature type="coiled-coil region" evidence="4">
    <location>
        <begin position="616"/>
        <end position="660"/>
    </location>
</feature>
<feature type="coiled-coil region" evidence="4">
    <location>
        <begin position="689"/>
        <end position="864"/>
    </location>
</feature>
<dbReference type="GO" id="GO:0016887">
    <property type="term" value="F:ATP hydrolysis activity"/>
    <property type="evidence" value="ECO:0007669"/>
    <property type="project" value="InterPro"/>
</dbReference>